<evidence type="ECO:0000259" key="1">
    <source>
        <dbReference type="Pfam" id="PF04862"/>
    </source>
</evidence>
<sequence length="600" mass="67196">MKVDQQEEEEEEEEKMIIEETALEENKDICQTLMERYNKSSASQHIHLCASAAAMKTILQEENLPFTPLSYFAATISSINDAIIDYSSSTSQTLPDFDSVSPLASFLSILLPLIPKESLPMNKAADAVDVLVLLMKKQDGNNATLIRSVIKCLGSLVLFCDLKDWSRIKVPFEIILRFSIDKRPKVRKCAQVCIEMVFKLFPGSVVKEASKLFLSLFKSYMPRLIELNDSRSIHDEVLSEPGHLEIFHMLNAVKLIAPYLSKKTSQIILSDLYKLLTCQFSPVTRHIFNILEVFFESSKVEVIVPDADKIIVSLASYVSSGQKNPMDSVMFASRLLKVVMSKLHGREPSVCIRNLPLVFVSIAGLLSFDSVASQAASILKEMINEHMDRSTLSSEHQEHDEEFMTTEESLAIKSTCAVFEKHLCTLNGVPNEQMLAVISLLFLKLVLLCLHYYSLCCDDMENINDTKTTIWSLCHDEVLRVSVPPQSGDLPLQTLYSTNGGDLYAFGFRATSKFAKVTFHNPGVQEDPACGPLIDVVAIKELFPPRPTRGSPKIWIIQTKYTLNAQMALNAAQDLRMLIDLDDGSILPALKTSVVENVYY</sequence>
<dbReference type="InterPro" id="IPR016024">
    <property type="entry name" value="ARM-type_fold"/>
</dbReference>
<dbReference type="InterPro" id="IPR057860">
    <property type="entry name" value="HEAT_RRP12_N"/>
</dbReference>
<comment type="caution">
    <text evidence="3">The sequence shown here is derived from an EMBL/GenBank/DDBJ whole genome shotgun (WGS) entry which is preliminary data.</text>
</comment>
<name>A0A835H3M3_9MAGN</name>
<proteinExistence type="predicted"/>
<dbReference type="SUPFAM" id="SSF48371">
    <property type="entry name" value="ARM repeat"/>
    <property type="match status" value="1"/>
</dbReference>
<keyword evidence="4" id="KW-1185">Reference proteome</keyword>
<feature type="domain" description="RRP12 N-terminal HEAT" evidence="2">
    <location>
        <begin position="19"/>
        <end position="302"/>
    </location>
</feature>
<organism evidence="3 4">
    <name type="scientific">Coptis chinensis</name>
    <dbReference type="NCBI Taxonomy" id="261450"/>
    <lineage>
        <taxon>Eukaryota</taxon>
        <taxon>Viridiplantae</taxon>
        <taxon>Streptophyta</taxon>
        <taxon>Embryophyta</taxon>
        <taxon>Tracheophyta</taxon>
        <taxon>Spermatophyta</taxon>
        <taxon>Magnoliopsida</taxon>
        <taxon>Ranunculales</taxon>
        <taxon>Ranunculaceae</taxon>
        <taxon>Coptidoideae</taxon>
        <taxon>Coptis</taxon>
    </lineage>
</organism>
<protein>
    <submittedName>
        <fullName evidence="3">Uncharacterized protein</fullName>
    </submittedName>
</protein>
<reference evidence="3 4" key="1">
    <citation type="submission" date="2020-10" db="EMBL/GenBank/DDBJ databases">
        <title>The Coptis chinensis genome and diversification of protoberbering-type alkaloids.</title>
        <authorList>
            <person name="Wang B."/>
            <person name="Shu S."/>
            <person name="Song C."/>
            <person name="Liu Y."/>
        </authorList>
    </citation>
    <scope>NUCLEOTIDE SEQUENCE [LARGE SCALE GENOMIC DNA]</scope>
    <source>
        <strain evidence="3">HL-2020</strain>
        <tissue evidence="3">Leaf</tissue>
    </source>
</reference>
<dbReference type="PANTHER" id="PTHR48412:SF1">
    <property type="entry name" value="ARM REPEAT SUPERFAMILY PROTEIN"/>
    <property type="match status" value="1"/>
</dbReference>
<dbReference type="OrthoDB" id="2192888at2759"/>
<dbReference type="AlphaFoldDB" id="A0A835H3M3"/>
<dbReference type="InterPro" id="IPR006946">
    <property type="entry name" value="DGR2-like_dom"/>
</dbReference>
<evidence type="ECO:0000313" key="3">
    <source>
        <dbReference type="EMBL" id="KAF9592775.1"/>
    </source>
</evidence>
<dbReference type="Proteomes" id="UP000631114">
    <property type="component" value="Unassembled WGS sequence"/>
</dbReference>
<evidence type="ECO:0000259" key="2">
    <source>
        <dbReference type="Pfam" id="PF25772"/>
    </source>
</evidence>
<evidence type="ECO:0000313" key="4">
    <source>
        <dbReference type="Proteomes" id="UP000631114"/>
    </source>
</evidence>
<dbReference type="Pfam" id="PF04862">
    <property type="entry name" value="DUF642"/>
    <property type="match status" value="1"/>
</dbReference>
<dbReference type="Pfam" id="PF25772">
    <property type="entry name" value="HEAT_RRP12_N"/>
    <property type="match status" value="1"/>
</dbReference>
<dbReference type="PANTHER" id="PTHR48412">
    <property type="entry name" value="ARM REPEAT SUPERFAMILY PROTEIN"/>
    <property type="match status" value="1"/>
</dbReference>
<accession>A0A835H3M3</accession>
<feature type="domain" description="DUF642" evidence="1">
    <location>
        <begin position="475"/>
        <end position="540"/>
    </location>
</feature>
<dbReference type="EMBL" id="JADFTS010000008">
    <property type="protein sequence ID" value="KAF9592775.1"/>
    <property type="molecule type" value="Genomic_DNA"/>
</dbReference>
<gene>
    <name evidence="3" type="ORF">IFM89_017345</name>
</gene>